<evidence type="ECO:0000256" key="1">
    <source>
        <dbReference type="SAM" id="MobiDB-lite"/>
    </source>
</evidence>
<accession>A0A226EDL5</accession>
<dbReference type="AlphaFoldDB" id="A0A226EDL5"/>
<evidence type="ECO:0000313" key="3">
    <source>
        <dbReference type="Proteomes" id="UP000198287"/>
    </source>
</evidence>
<name>A0A226EDL5_FOLCA</name>
<dbReference type="EMBL" id="LNIX01000004">
    <property type="protein sequence ID" value="OXA55713.1"/>
    <property type="molecule type" value="Genomic_DNA"/>
</dbReference>
<dbReference type="Proteomes" id="UP000198287">
    <property type="component" value="Unassembled WGS sequence"/>
</dbReference>
<comment type="caution">
    <text evidence="2">The sequence shown here is derived from an EMBL/GenBank/DDBJ whole genome shotgun (WGS) entry which is preliminary data.</text>
</comment>
<proteinExistence type="predicted"/>
<gene>
    <name evidence="2" type="ORF">Fcan01_09330</name>
</gene>
<feature type="region of interest" description="Disordered" evidence="1">
    <location>
        <begin position="89"/>
        <end position="124"/>
    </location>
</feature>
<keyword evidence="3" id="KW-1185">Reference proteome</keyword>
<feature type="region of interest" description="Disordered" evidence="1">
    <location>
        <begin position="1"/>
        <end position="22"/>
    </location>
</feature>
<protein>
    <submittedName>
        <fullName evidence="2">Uncharacterized protein</fullName>
    </submittedName>
</protein>
<evidence type="ECO:0000313" key="2">
    <source>
        <dbReference type="EMBL" id="OXA55713.1"/>
    </source>
</evidence>
<organism evidence="2 3">
    <name type="scientific">Folsomia candida</name>
    <name type="common">Springtail</name>
    <dbReference type="NCBI Taxonomy" id="158441"/>
    <lineage>
        <taxon>Eukaryota</taxon>
        <taxon>Metazoa</taxon>
        <taxon>Ecdysozoa</taxon>
        <taxon>Arthropoda</taxon>
        <taxon>Hexapoda</taxon>
        <taxon>Collembola</taxon>
        <taxon>Entomobryomorpha</taxon>
        <taxon>Isotomoidea</taxon>
        <taxon>Isotomidae</taxon>
        <taxon>Proisotominae</taxon>
        <taxon>Folsomia</taxon>
    </lineage>
</organism>
<sequence length="389" mass="45442">MDKENRGVVLTSSNKKNNDKRRSHDQFLALLRAMPVDCDPIEYLIDLKKSFLKGTMEDASTRKLMKDQLIFVTHISRLQQQLIWPVKRFGQRSSSAPSTPFKKRKKNSVDSNDGSREREQCESSSEMISTWDEVKQMSRLECVHVHLVAAMQYIHDQQIVKMGMEQNWRKGPREPFQLIRTLIKNTGELMDMLTPDMEERYWKTVPQAGEAAAEIFLVFHEYHGFNELFTLKQTGLEFLMEKSINFMVQNCKADHFTAFQRKNIIEEMIQGFKSVAIRHLILEKLVAGVYYFIKRIGKSVDQMEPKVMNFSDITGSFNFLQLIEYILMTTQKTPWIEEALWEKFCQLEDKAMHKIKLANILILVSRQVNLAKRFVKFTDATSSEDESQD</sequence>
<reference evidence="2 3" key="1">
    <citation type="submission" date="2015-12" db="EMBL/GenBank/DDBJ databases">
        <title>The genome of Folsomia candida.</title>
        <authorList>
            <person name="Faddeeva A."/>
            <person name="Derks M.F."/>
            <person name="Anvar Y."/>
            <person name="Smit S."/>
            <person name="Van Straalen N."/>
            <person name="Roelofs D."/>
        </authorList>
    </citation>
    <scope>NUCLEOTIDE SEQUENCE [LARGE SCALE GENOMIC DNA]</scope>
    <source>
        <strain evidence="2 3">VU population</strain>
        <tissue evidence="2">Whole body</tissue>
    </source>
</reference>